<evidence type="ECO:0000256" key="2">
    <source>
        <dbReference type="ARBA" id="ARBA00006363"/>
    </source>
</evidence>
<dbReference type="KEGG" id="nmu:Nmul_A1836"/>
<accession>Q2Y7Y8</accession>
<dbReference type="InterPro" id="IPR001598">
    <property type="entry name" value="Transposase_IS30_CS"/>
</dbReference>
<dbReference type="eggNOG" id="COG2826">
    <property type="taxonomic scope" value="Bacteria"/>
</dbReference>
<name>Q2Y7Y8_NITMU</name>
<reference evidence="8 9" key="2">
    <citation type="journal article" date="2008" name="Appl. Environ. Microbiol.">
        <title>Complete genome sequence of Nitrosospira multiformis, an ammonia-oxidizing bacterium from the soil environment.</title>
        <authorList>
            <person name="Norton J.M."/>
            <person name="Klotz M.G."/>
            <person name="Stein L.Y."/>
            <person name="Arp D.J."/>
            <person name="Bottomley P.J."/>
            <person name="Chain P.S."/>
            <person name="Hauser L.J."/>
            <person name="Land M.L."/>
            <person name="Larimer F.W."/>
            <person name="Shin M.W."/>
            <person name="Starkenburg S.R."/>
        </authorList>
    </citation>
    <scope>NUCLEOTIDE SEQUENCE [LARGE SCALE GENOMIC DNA]</scope>
    <source>
        <strain evidence="9">ATCC 25196 / NCIMB 11849 / C 71</strain>
    </source>
</reference>
<dbReference type="PROSITE" id="PS01043">
    <property type="entry name" value="TRANSPOSASE_IS30"/>
    <property type="match status" value="1"/>
</dbReference>
<dbReference type="GO" id="GO:0004803">
    <property type="term" value="F:transposase activity"/>
    <property type="evidence" value="ECO:0007669"/>
    <property type="project" value="InterPro"/>
</dbReference>
<feature type="compositionally biased region" description="Basic and acidic residues" evidence="6">
    <location>
        <begin position="356"/>
        <end position="367"/>
    </location>
</feature>
<keyword evidence="4" id="KW-0238">DNA-binding</keyword>
<comment type="similarity">
    <text evidence="2">Belongs to the transposase IS30 family.</text>
</comment>
<organism evidence="8 9">
    <name type="scientific">Nitrosospira multiformis (strain ATCC 25196 / NCIMB 11849 / C 71)</name>
    <dbReference type="NCBI Taxonomy" id="323848"/>
    <lineage>
        <taxon>Bacteria</taxon>
        <taxon>Pseudomonadati</taxon>
        <taxon>Pseudomonadota</taxon>
        <taxon>Betaproteobacteria</taxon>
        <taxon>Nitrosomonadales</taxon>
        <taxon>Nitrosomonadaceae</taxon>
        <taxon>Nitrosospira</taxon>
    </lineage>
</organism>
<dbReference type="NCBIfam" id="NF033563">
    <property type="entry name" value="transpos_IS30"/>
    <property type="match status" value="1"/>
</dbReference>
<dbReference type="SUPFAM" id="SSF53098">
    <property type="entry name" value="Ribonuclease H-like"/>
    <property type="match status" value="1"/>
</dbReference>
<dbReference type="GO" id="GO:0003677">
    <property type="term" value="F:DNA binding"/>
    <property type="evidence" value="ECO:0007669"/>
    <property type="project" value="UniProtKB-KW"/>
</dbReference>
<evidence type="ECO:0000256" key="5">
    <source>
        <dbReference type="ARBA" id="ARBA00023172"/>
    </source>
</evidence>
<dbReference type="Pfam" id="PF13936">
    <property type="entry name" value="HTH_38"/>
    <property type="match status" value="1"/>
</dbReference>
<dbReference type="InterPro" id="IPR001584">
    <property type="entry name" value="Integrase_cat-core"/>
</dbReference>
<dbReference type="PANTHER" id="PTHR10948">
    <property type="entry name" value="TRANSPOSASE"/>
    <property type="match status" value="1"/>
</dbReference>
<evidence type="ECO:0000313" key="8">
    <source>
        <dbReference type="EMBL" id="ABB75133.1"/>
    </source>
</evidence>
<dbReference type="AlphaFoldDB" id="Q2Y7Y8"/>
<keyword evidence="9" id="KW-1185">Reference proteome</keyword>
<dbReference type="Gene3D" id="3.30.420.10">
    <property type="entry name" value="Ribonuclease H-like superfamily/Ribonuclease H"/>
    <property type="match status" value="1"/>
</dbReference>
<keyword evidence="3" id="KW-0815">Transposition</keyword>
<dbReference type="Pfam" id="PF00665">
    <property type="entry name" value="rve"/>
    <property type="match status" value="1"/>
</dbReference>
<reference evidence="9" key="1">
    <citation type="submission" date="2005-08" db="EMBL/GenBank/DDBJ databases">
        <title>Complete sequence of chromosome 1 of Nitrosospira multiformis ATCC 25196.</title>
        <authorList>
            <person name="Copeland A."/>
            <person name="Lucas S."/>
            <person name="Lapidus A."/>
            <person name="Barry K."/>
            <person name="Detter J.C."/>
            <person name="Glavina T."/>
            <person name="Hammon N."/>
            <person name="Israni S."/>
            <person name="Pitluck S."/>
            <person name="Chain P."/>
            <person name="Malfatti S."/>
            <person name="Shin M."/>
            <person name="Vergez L."/>
            <person name="Schmutz J."/>
            <person name="Larimer F."/>
            <person name="Land M."/>
            <person name="Hauser L."/>
            <person name="Kyrpides N."/>
            <person name="Lykidis A."/>
            <person name="Richardson P."/>
        </authorList>
    </citation>
    <scope>NUCLEOTIDE SEQUENCE [LARGE SCALE GENOMIC DNA]</scope>
    <source>
        <strain evidence="9">ATCC 25196 / NCIMB 11849 / C 71</strain>
    </source>
</reference>
<evidence type="ECO:0000259" key="7">
    <source>
        <dbReference type="PROSITE" id="PS50994"/>
    </source>
</evidence>
<comment type="function">
    <text evidence="1">Required for the transposition of the insertion element.</text>
</comment>
<evidence type="ECO:0000256" key="6">
    <source>
        <dbReference type="SAM" id="MobiDB-lite"/>
    </source>
</evidence>
<dbReference type="PROSITE" id="PS50994">
    <property type="entry name" value="INTEGRASE"/>
    <property type="match status" value="1"/>
</dbReference>
<dbReference type="GO" id="GO:0005829">
    <property type="term" value="C:cytosol"/>
    <property type="evidence" value="ECO:0007669"/>
    <property type="project" value="TreeGrafter"/>
</dbReference>
<dbReference type="GO" id="GO:0006313">
    <property type="term" value="P:DNA transposition"/>
    <property type="evidence" value="ECO:0007669"/>
    <property type="project" value="InterPro"/>
</dbReference>
<dbReference type="PANTHER" id="PTHR10948:SF23">
    <property type="entry name" value="TRANSPOSASE INSI FOR INSERTION SEQUENCE ELEMENT IS30A-RELATED"/>
    <property type="match status" value="1"/>
</dbReference>
<dbReference type="EMBL" id="CP000103">
    <property type="protein sequence ID" value="ABB75133.1"/>
    <property type="molecule type" value="Genomic_DNA"/>
</dbReference>
<dbReference type="Proteomes" id="UP000002718">
    <property type="component" value="Chromosome"/>
</dbReference>
<keyword evidence="5" id="KW-0233">DNA recombination</keyword>
<dbReference type="OrthoDB" id="9803231at2"/>
<gene>
    <name evidence="8" type="ordered locus">Nmul_A1836</name>
</gene>
<protein>
    <submittedName>
        <fullName evidence="8">Integrase, catalytic region</fullName>
    </submittedName>
</protein>
<dbReference type="InterPro" id="IPR012337">
    <property type="entry name" value="RNaseH-like_sf"/>
</dbReference>
<dbReference type="InterPro" id="IPR036397">
    <property type="entry name" value="RNaseH_sf"/>
</dbReference>
<dbReference type="InterPro" id="IPR025246">
    <property type="entry name" value="IS30-like_HTH"/>
</dbReference>
<dbReference type="HOGENOM" id="CLU_035706_0_0_4"/>
<evidence type="ECO:0000313" key="9">
    <source>
        <dbReference type="Proteomes" id="UP000002718"/>
    </source>
</evidence>
<proteinExistence type="inferred from homology"/>
<sequence>MASVYGGMTDERKACIWRLWQQGVAMSVIARDIAKPPATVYSYLLYHGGIKPRQRSRRSGCLSLKEREMISRGLASCKSLRRISQELGRAASTISREIARNGGPEKYRACHAEKAFLKRSRRPKPTLLSQDEELRGVVTALLEADWSPEQITGWLKRHSSDGKAMCVSHETIYKSLFIQTRGVLRQELKKHLRTKRMFRHAKSHRVAGRGHITDAISIRERPAQVEDRALPGHWEGDLLIGSSNSGIATMVERYSRFTVLCKVQDKRAESVVQSLITQMRMLPEQLRKSLTWDRGQELAAHKRFTMATNMAVYFCDPSSPWQRGTNENTNGLLRQYFPKGTSLAPYTQCQLNEVAEKPNSRPRKTLDFRTPAQVLNEALH</sequence>
<dbReference type="RefSeq" id="WP_011381153.1">
    <property type="nucleotide sequence ID" value="NC_007614.1"/>
</dbReference>
<evidence type="ECO:0000256" key="4">
    <source>
        <dbReference type="ARBA" id="ARBA00023125"/>
    </source>
</evidence>
<dbReference type="GO" id="GO:0015074">
    <property type="term" value="P:DNA integration"/>
    <property type="evidence" value="ECO:0007669"/>
    <property type="project" value="InterPro"/>
</dbReference>
<evidence type="ECO:0000256" key="3">
    <source>
        <dbReference type="ARBA" id="ARBA00022578"/>
    </source>
</evidence>
<feature type="region of interest" description="Disordered" evidence="6">
    <location>
        <begin position="356"/>
        <end position="380"/>
    </location>
</feature>
<evidence type="ECO:0000256" key="1">
    <source>
        <dbReference type="ARBA" id="ARBA00002190"/>
    </source>
</evidence>
<dbReference type="InterPro" id="IPR051917">
    <property type="entry name" value="Transposase-Integrase"/>
</dbReference>
<dbReference type="InterPro" id="IPR053392">
    <property type="entry name" value="Transposase_IS30-like"/>
</dbReference>
<feature type="domain" description="Integrase catalytic" evidence="7">
    <location>
        <begin position="218"/>
        <end position="379"/>
    </location>
</feature>